<dbReference type="Proteomes" id="UP000008854">
    <property type="component" value="Unassembled WGS sequence"/>
</dbReference>
<dbReference type="RefSeq" id="XP_018648728.1">
    <property type="nucleotide sequence ID" value="XM_018794302.1"/>
</dbReference>
<keyword evidence="1" id="KW-1185">Reference proteome</keyword>
<dbReference type="GeneID" id="8346630"/>
<reference evidence="2" key="2">
    <citation type="submission" date="2018-12" db="UniProtKB">
        <authorList>
            <consortium name="WormBaseParasite"/>
        </authorList>
    </citation>
    <scope>IDENTIFICATION</scope>
    <source>
        <strain evidence="2">Puerto Rican</strain>
    </source>
</reference>
<dbReference type="InParanoid" id="G4V6U5"/>
<dbReference type="CTD" id="8346630"/>
<accession>G4V6U5</accession>
<evidence type="ECO:0000313" key="2">
    <source>
        <dbReference type="WBParaSite" id="Smp_167620.1"/>
    </source>
</evidence>
<evidence type="ECO:0000313" key="1">
    <source>
        <dbReference type="Proteomes" id="UP000008854"/>
    </source>
</evidence>
<name>G4V6U5_SCHMA</name>
<dbReference type="HOGENOM" id="CLU_2471868_0_0_1"/>
<dbReference type="WBParaSite" id="Smp_167620.1">
    <property type="protein sequence ID" value="Smp_167620.1"/>
    <property type="gene ID" value="Smp_167620"/>
</dbReference>
<organism evidence="1 2">
    <name type="scientific">Schistosoma mansoni</name>
    <name type="common">Blood fluke</name>
    <dbReference type="NCBI Taxonomy" id="6183"/>
    <lineage>
        <taxon>Eukaryota</taxon>
        <taxon>Metazoa</taxon>
        <taxon>Spiralia</taxon>
        <taxon>Lophotrochozoa</taxon>
        <taxon>Platyhelminthes</taxon>
        <taxon>Trematoda</taxon>
        <taxon>Digenea</taxon>
        <taxon>Strigeidida</taxon>
        <taxon>Schistosomatoidea</taxon>
        <taxon>Schistosomatidae</taxon>
        <taxon>Schistosoma</taxon>
    </lineage>
</organism>
<protein>
    <submittedName>
        <fullName evidence="2">UTRA domain-containing protein</fullName>
    </submittedName>
</protein>
<dbReference type="KEGG" id="smm:Smp_167620"/>
<reference evidence="1" key="1">
    <citation type="journal article" date="2012" name="PLoS Negl. Trop. Dis.">
        <title>A systematically improved high quality genome and transcriptome of the human blood fluke Schistosoma mansoni.</title>
        <authorList>
            <person name="Protasio A.V."/>
            <person name="Tsai I.J."/>
            <person name="Babbage A."/>
            <person name="Nichol S."/>
            <person name="Hunt M."/>
            <person name="Aslett M.A."/>
            <person name="De Silva N."/>
            <person name="Velarde G.S."/>
            <person name="Anderson T.J."/>
            <person name="Clark R.C."/>
            <person name="Davidson C."/>
            <person name="Dillon G.P."/>
            <person name="Holroyd N.E."/>
            <person name="LoVerde P.T."/>
            <person name="Lloyd C."/>
            <person name="McQuillan J."/>
            <person name="Oliveira G."/>
            <person name="Otto T.D."/>
            <person name="Parker-Manuel S.J."/>
            <person name="Quail M.A."/>
            <person name="Wilson R.A."/>
            <person name="Zerlotini A."/>
            <person name="Dunne D.W."/>
            <person name="Berriman M."/>
        </authorList>
    </citation>
    <scope>NUCLEOTIDE SEQUENCE [LARGE SCALE GENOMIC DNA]</scope>
    <source>
        <strain evidence="1">Puerto Rican</strain>
    </source>
</reference>
<proteinExistence type="predicted"/>
<sequence>MLLFNKEQFYDQEPIKVGQQFITRKHCNNILSSHGAPEKAVSMSIPWIKGNTFKSLDEHLIFKLLSRDQVVYKVGQYYELTEGRQHKD</sequence>
<dbReference type="AlphaFoldDB" id="G4V6U5"/>